<accession>A0A085MT30</accession>
<proteinExistence type="predicted"/>
<dbReference type="Proteomes" id="UP000030758">
    <property type="component" value="Unassembled WGS sequence"/>
</dbReference>
<gene>
    <name evidence="1" type="ORF">M514_27422</name>
</gene>
<evidence type="ECO:0000313" key="1">
    <source>
        <dbReference type="EMBL" id="KFD60376.1"/>
    </source>
</evidence>
<name>A0A085MT30_9BILA</name>
<reference evidence="1" key="1">
    <citation type="journal article" date="2014" name="Nat. Genet.">
        <title>Genome and transcriptome of the porcine whipworm Trichuris suis.</title>
        <authorList>
            <person name="Jex A.R."/>
            <person name="Nejsum P."/>
            <person name="Schwarz E.M."/>
            <person name="Hu L."/>
            <person name="Young N.D."/>
            <person name="Hall R.S."/>
            <person name="Korhonen P.K."/>
            <person name="Liao S."/>
            <person name="Thamsborg S."/>
            <person name="Xia J."/>
            <person name="Xu P."/>
            <person name="Wang S."/>
            <person name="Scheerlinck J.P."/>
            <person name="Hofmann A."/>
            <person name="Sternberg P.W."/>
            <person name="Wang J."/>
            <person name="Gasser R.B."/>
        </authorList>
    </citation>
    <scope>NUCLEOTIDE SEQUENCE [LARGE SCALE GENOMIC DNA]</scope>
    <source>
        <strain evidence="1">DCEP-RM93F</strain>
    </source>
</reference>
<organism evidence="1">
    <name type="scientific">Trichuris suis</name>
    <name type="common">pig whipworm</name>
    <dbReference type="NCBI Taxonomy" id="68888"/>
    <lineage>
        <taxon>Eukaryota</taxon>
        <taxon>Metazoa</taxon>
        <taxon>Ecdysozoa</taxon>
        <taxon>Nematoda</taxon>
        <taxon>Enoplea</taxon>
        <taxon>Dorylaimia</taxon>
        <taxon>Trichinellida</taxon>
        <taxon>Trichuridae</taxon>
        <taxon>Trichuris</taxon>
    </lineage>
</organism>
<dbReference type="AlphaFoldDB" id="A0A085MT30"/>
<dbReference type="EMBL" id="KL367671">
    <property type="protein sequence ID" value="KFD60376.1"/>
    <property type="molecule type" value="Genomic_DNA"/>
</dbReference>
<protein>
    <submittedName>
        <fullName evidence="1">Uncharacterized protein</fullName>
    </submittedName>
</protein>
<sequence length="98" mass="11243">MVYVRLWNGSELMGEMLLSRPLTIFEETQGCFKQNDIPLDDIIVCASDGTVLMLAPHRECIAHLLKFAGAAADDRIVEFMWIIPNLYARKRKKHFMTS</sequence>